<dbReference type="SUPFAM" id="SSF57701">
    <property type="entry name" value="Zn2/Cys6 DNA-binding domain"/>
    <property type="match status" value="1"/>
</dbReference>
<organism evidence="2 3">
    <name type="scientific">Rhizoctonia solani</name>
    <dbReference type="NCBI Taxonomy" id="456999"/>
    <lineage>
        <taxon>Eukaryota</taxon>
        <taxon>Fungi</taxon>
        <taxon>Dikarya</taxon>
        <taxon>Basidiomycota</taxon>
        <taxon>Agaricomycotina</taxon>
        <taxon>Agaricomycetes</taxon>
        <taxon>Cantharellales</taxon>
        <taxon>Ceratobasidiaceae</taxon>
        <taxon>Rhizoctonia</taxon>
    </lineage>
</organism>
<evidence type="ECO:0000313" key="3">
    <source>
        <dbReference type="Proteomes" id="UP000663853"/>
    </source>
</evidence>
<evidence type="ECO:0000313" key="2">
    <source>
        <dbReference type="EMBL" id="CAE6478102.1"/>
    </source>
</evidence>
<dbReference type="GO" id="GO:0000981">
    <property type="term" value="F:DNA-binding transcription factor activity, RNA polymerase II-specific"/>
    <property type="evidence" value="ECO:0007669"/>
    <property type="project" value="InterPro"/>
</dbReference>
<feature type="domain" description="Zn(2)-C6 fungal-type" evidence="1">
    <location>
        <begin position="30"/>
        <end position="53"/>
    </location>
</feature>
<accession>A0A8H3H228</accession>
<dbReference type="InterPro" id="IPR001138">
    <property type="entry name" value="Zn2Cys6_DnaBD"/>
</dbReference>
<name>A0A8H3H228_9AGAM</name>
<dbReference type="Proteomes" id="UP000663853">
    <property type="component" value="Unassembled WGS sequence"/>
</dbReference>
<proteinExistence type="predicted"/>
<protein>
    <recommendedName>
        <fullName evidence="1">Zn(2)-C6 fungal-type domain-containing protein</fullName>
    </recommendedName>
</protein>
<evidence type="ECO:0000259" key="1">
    <source>
        <dbReference type="Pfam" id="PF00172"/>
    </source>
</evidence>
<sequence>MPTTSPSLLHSCQLENVYVKEIYNRLYFMRKKCDETKPECLRCLSSGKPCTYEYIEYSKGDSHWVKRTKPAPRSIPTSLLDANLGSSSTLLISRESAVLDLSPYLPLIPPVPSQLLTGVNTINSSLTPLDLVRLPASVPHAYDMAPVASNSTLPRSTSLDDEDEDDPEGIRALLCIVPTLDKNVKENSLPFVLCCCEPGFAQRRME</sequence>
<dbReference type="CDD" id="cd00067">
    <property type="entry name" value="GAL4"/>
    <property type="match status" value="1"/>
</dbReference>
<dbReference type="EMBL" id="CAJMXA010002229">
    <property type="protein sequence ID" value="CAE6478102.1"/>
    <property type="molecule type" value="Genomic_DNA"/>
</dbReference>
<comment type="caution">
    <text evidence="2">The sequence shown here is derived from an EMBL/GenBank/DDBJ whole genome shotgun (WGS) entry which is preliminary data.</text>
</comment>
<dbReference type="GO" id="GO:0008270">
    <property type="term" value="F:zinc ion binding"/>
    <property type="evidence" value="ECO:0007669"/>
    <property type="project" value="InterPro"/>
</dbReference>
<gene>
    <name evidence="2" type="ORF">RDB_LOCUS84309</name>
</gene>
<dbReference type="InterPro" id="IPR036864">
    <property type="entry name" value="Zn2-C6_fun-type_DNA-bd_sf"/>
</dbReference>
<dbReference type="Pfam" id="PF00172">
    <property type="entry name" value="Zn_clus"/>
    <property type="match status" value="1"/>
</dbReference>
<dbReference type="AlphaFoldDB" id="A0A8H3H228"/>
<dbReference type="Gene3D" id="4.10.240.10">
    <property type="entry name" value="Zn(2)-C6 fungal-type DNA-binding domain"/>
    <property type="match status" value="1"/>
</dbReference>
<reference evidence="2" key="1">
    <citation type="submission" date="2021-01" db="EMBL/GenBank/DDBJ databases">
        <authorList>
            <person name="Kaushik A."/>
        </authorList>
    </citation>
    <scope>NUCLEOTIDE SEQUENCE</scope>
    <source>
        <strain evidence="2">AG6-10EEA</strain>
    </source>
</reference>